<keyword evidence="1" id="KW-0472">Membrane</keyword>
<reference evidence="2 3" key="1">
    <citation type="submission" date="2019-07" db="EMBL/GenBank/DDBJ databases">
        <title>WGS assembly of Gossypium tomentosum.</title>
        <authorList>
            <person name="Chen Z.J."/>
            <person name="Sreedasyam A."/>
            <person name="Ando A."/>
            <person name="Song Q."/>
            <person name="De L."/>
            <person name="Hulse-Kemp A."/>
            <person name="Ding M."/>
            <person name="Ye W."/>
            <person name="Kirkbride R."/>
            <person name="Jenkins J."/>
            <person name="Plott C."/>
            <person name="Lovell J."/>
            <person name="Lin Y.-M."/>
            <person name="Vaughn R."/>
            <person name="Liu B."/>
            <person name="Li W."/>
            <person name="Simpson S."/>
            <person name="Scheffler B."/>
            <person name="Saski C."/>
            <person name="Grover C."/>
            <person name="Hu G."/>
            <person name="Conover J."/>
            <person name="Carlson J."/>
            <person name="Shu S."/>
            <person name="Boston L."/>
            <person name="Williams M."/>
            <person name="Peterson D."/>
            <person name="Mcgee K."/>
            <person name="Jones D."/>
            <person name="Wendel J."/>
            <person name="Stelly D."/>
            <person name="Grimwood J."/>
            <person name="Schmutz J."/>
        </authorList>
    </citation>
    <scope>NUCLEOTIDE SEQUENCE [LARGE SCALE GENOMIC DNA]</scope>
    <source>
        <strain evidence="2">7179.01</strain>
    </source>
</reference>
<evidence type="ECO:0000256" key="1">
    <source>
        <dbReference type="SAM" id="Phobius"/>
    </source>
</evidence>
<evidence type="ECO:0000313" key="3">
    <source>
        <dbReference type="Proteomes" id="UP000322667"/>
    </source>
</evidence>
<sequence length="108" mass="12559">MNFGHVSPPANLLLYRLCILGIRLWNIRQIVILTFFLAILCSISFCKKICNKSPIHWHLAHHHLVKPHTHFEQYTHPRIPCTKPPLLLAPVNLDEYTEFSSLPLNQNN</sequence>
<dbReference type="AlphaFoldDB" id="A0A5D2Q3Z7"/>
<organism evidence="2 3">
    <name type="scientific">Gossypium tomentosum</name>
    <name type="common">Hawaiian cotton</name>
    <name type="synonym">Gossypium sandvicense</name>
    <dbReference type="NCBI Taxonomy" id="34277"/>
    <lineage>
        <taxon>Eukaryota</taxon>
        <taxon>Viridiplantae</taxon>
        <taxon>Streptophyta</taxon>
        <taxon>Embryophyta</taxon>
        <taxon>Tracheophyta</taxon>
        <taxon>Spermatophyta</taxon>
        <taxon>Magnoliopsida</taxon>
        <taxon>eudicotyledons</taxon>
        <taxon>Gunneridae</taxon>
        <taxon>Pentapetalae</taxon>
        <taxon>rosids</taxon>
        <taxon>malvids</taxon>
        <taxon>Malvales</taxon>
        <taxon>Malvaceae</taxon>
        <taxon>Malvoideae</taxon>
        <taxon>Gossypium</taxon>
    </lineage>
</organism>
<evidence type="ECO:0000313" key="2">
    <source>
        <dbReference type="EMBL" id="TYI23191.1"/>
    </source>
</evidence>
<dbReference type="Proteomes" id="UP000322667">
    <property type="component" value="Chromosome A06"/>
</dbReference>
<keyword evidence="3" id="KW-1185">Reference proteome</keyword>
<name>A0A5D2Q3Z7_GOSTO</name>
<gene>
    <name evidence="2" type="ORF">ES332_A06G147600v1</name>
</gene>
<feature type="transmembrane region" description="Helical" evidence="1">
    <location>
        <begin position="27"/>
        <end position="46"/>
    </location>
</feature>
<proteinExistence type="predicted"/>
<dbReference type="EMBL" id="CM017615">
    <property type="protein sequence ID" value="TYI23191.1"/>
    <property type="molecule type" value="Genomic_DNA"/>
</dbReference>
<protein>
    <submittedName>
        <fullName evidence="2">Uncharacterized protein</fullName>
    </submittedName>
</protein>
<keyword evidence="1" id="KW-1133">Transmembrane helix</keyword>
<keyword evidence="1" id="KW-0812">Transmembrane</keyword>
<accession>A0A5D2Q3Z7</accession>